<feature type="compositionally biased region" description="Low complexity" evidence="1">
    <location>
        <begin position="238"/>
        <end position="254"/>
    </location>
</feature>
<evidence type="ECO:0000313" key="3">
    <source>
        <dbReference type="EMBL" id="KAG1896553.1"/>
    </source>
</evidence>
<dbReference type="EMBL" id="JABBWK010000054">
    <property type="protein sequence ID" value="KAG1896553.1"/>
    <property type="molecule type" value="Genomic_DNA"/>
</dbReference>
<comment type="caution">
    <text evidence="3">The sequence shown here is derived from an EMBL/GenBank/DDBJ whole genome shotgun (WGS) entry which is preliminary data.</text>
</comment>
<gene>
    <name evidence="3" type="ORF">F5891DRAFT_1192906</name>
</gene>
<name>A0AAD4E1H4_9AGAM</name>
<dbReference type="AlphaFoldDB" id="A0AAD4E1H4"/>
<dbReference type="Proteomes" id="UP001195769">
    <property type="component" value="Unassembled WGS sequence"/>
</dbReference>
<evidence type="ECO:0000256" key="1">
    <source>
        <dbReference type="SAM" id="MobiDB-lite"/>
    </source>
</evidence>
<sequence length="506" mass="56976">MLSGWGDQPQSQGDYQPEQHTTEQPPPNSHPFNFPNYDDYQHNYHTPDPSQPHLDYYHDATTLQAPAGPSSEAANYPDQSSLRGLQQRQDDDYPAILGGYQSHHRLHQHPNQDELAAAAITNSIHYPLPSVHPLHWRDQLFHPKPKHFSDPTTIGFLDTWQQPLHISAAGLVASDAVAFNPSFLVNSGPTSAAPSIPTVTLTHPSNHADDVTQHSVIASSHRRRPQESRGASRSSHPSTKLVKTKSSATTSSSAPTTELRLIPFGIPGFLCQCKEMVKVDAFRQTLLPSPDSLRRMVKSSWDVLNKSQTNESLRQWALSKLDNGEKYRLSKLEPVFVEILDDVKLVVRSFVYHKYDLWFDYSVSLNILHIAECAIRVQRLVENDLFLYSQISVEGVVVNVAFANPVILATMSYLLHDSEHQYHRYIGDNLNVKPFFAITATFCRWALEERRTGRHIASVFIPETNRTHLERYTRMLEAMSPSQLAALTALLFSNGSVLTGPVIRTR</sequence>
<organism evidence="3 4">
    <name type="scientific">Suillus fuscotomentosus</name>
    <dbReference type="NCBI Taxonomy" id="1912939"/>
    <lineage>
        <taxon>Eukaryota</taxon>
        <taxon>Fungi</taxon>
        <taxon>Dikarya</taxon>
        <taxon>Basidiomycota</taxon>
        <taxon>Agaricomycotina</taxon>
        <taxon>Agaricomycetes</taxon>
        <taxon>Agaricomycetidae</taxon>
        <taxon>Boletales</taxon>
        <taxon>Suillineae</taxon>
        <taxon>Suillaceae</taxon>
        <taxon>Suillus</taxon>
    </lineage>
</organism>
<evidence type="ECO:0000259" key="2">
    <source>
        <dbReference type="Pfam" id="PF20149"/>
    </source>
</evidence>
<feature type="domain" description="DUF6532" evidence="2">
    <location>
        <begin position="288"/>
        <end position="478"/>
    </location>
</feature>
<keyword evidence="4" id="KW-1185">Reference proteome</keyword>
<accession>A0AAD4E1H4</accession>
<dbReference type="Pfam" id="PF20149">
    <property type="entry name" value="DUF6532"/>
    <property type="match status" value="1"/>
</dbReference>
<reference evidence="3" key="1">
    <citation type="journal article" date="2020" name="New Phytol.">
        <title>Comparative genomics reveals dynamic genome evolution in host specialist ectomycorrhizal fungi.</title>
        <authorList>
            <person name="Lofgren L.A."/>
            <person name="Nguyen N.H."/>
            <person name="Vilgalys R."/>
            <person name="Ruytinx J."/>
            <person name="Liao H.L."/>
            <person name="Branco S."/>
            <person name="Kuo A."/>
            <person name="LaButti K."/>
            <person name="Lipzen A."/>
            <person name="Andreopoulos W."/>
            <person name="Pangilinan J."/>
            <person name="Riley R."/>
            <person name="Hundley H."/>
            <person name="Na H."/>
            <person name="Barry K."/>
            <person name="Grigoriev I.V."/>
            <person name="Stajich J.E."/>
            <person name="Kennedy P.G."/>
        </authorList>
    </citation>
    <scope>NUCLEOTIDE SEQUENCE</scope>
    <source>
        <strain evidence="3">FC203</strain>
    </source>
</reference>
<protein>
    <recommendedName>
        <fullName evidence="2">DUF6532 domain-containing protein</fullName>
    </recommendedName>
</protein>
<feature type="region of interest" description="Disordered" evidence="1">
    <location>
        <begin position="216"/>
        <end position="254"/>
    </location>
</feature>
<evidence type="ECO:0000313" key="4">
    <source>
        <dbReference type="Proteomes" id="UP001195769"/>
    </source>
</evidence>
<dbReference type="GeneID" id="64661964"/>
<dbReference type="RefSeq" id="XP_041222129.1">
    <property type="nucleotide sequence ID" value="XM_041367666.1"/>
</dbReference>
<dbReference type="InterPro" id="IPR045341">
    <property type="entry name" value="DUF6532"/>
</dbReference>
<proteinExistence type="predicted"/>
<feature type="region of interest" description="Disordered" evidence="1">
    <location>
        <begin position="1"/>
        <end position="84"/>
    </location>
</feature>